<evidence type="ECO:0000256" key="1">
    <source>
        <dbReference type="ARBA" id="ARBA00034120"/>
    </source>
</evidence>
<organism evidence="3 4">
    <name type="scientific">Chromobacterium amazonense</name>
    <dbReference type="NCBI Taxonomy" id="1382803"/>
    <lineage>
        <taxon>Bacteria</taxon>
        <taxon>Pseudomonadati</taxon>
        <taxon>Pseudomonadota</taxon>
        <taxon>Betaproteobacteria</taxon>
        <taxon>Neisseriales</taxon>
        <taxon>Chromobacteriaceae</taxon>
        <taxon>Chromobacterium</taxon>
    </lineage>
</organism>
<dbReference type="PROSITE" id="PS50878">
    <property type="entry name" value="RT_POL"/>
    <property type="match status" value="1"/>
</dbReference>
<dbReference type="InterPro" id="IPR043502">
    <property type="entry name" value="DNA/RNA_pol_sf"/>
</dbReference>
<dbReference type="Pfam" id="PF00078">
    <property type="entry name" value="RVT_1"/>
    <property type="match status" value="1"/>
</dbReference>
<comment type="caution">
    <text evidence="3">The sequence shown here is derived from an EMBL/GenBank/DDBJ whole genome shotgun (WGS) entry which is preliminary data.</text>
</comment>
<dbReference type="NCBIfam" id="NF041746">
    <property type="entry name" value="Drt2"/>
    <property type="match status" value="1"/>
</dbReference>
<reference evidence="3 4" key="1">
    <citation type="submission" date="2017-01" db="EMBL/GenBank/DDBJ databases">
        <title>New insights into the genetic diversity of Chromobacterium isolated from tropical freshwater lake.</title>
        <authorList>
            <person name="Santos A.B."/>
            <person name="Nascimento A.M."/>
            <person name="Da Silva P.C."/>
        </authorList>
    </citation>
    <scope>NUCLEOTIDE SEQUENCE [LARGE SCALE GENOMIC DNA]</scope>
    <source>
        <strain evidence="3 4">56AF</strain>
    </source>
</reference>
<gene>
    <name evidence="3" type="ORF">BUE93_08590</name>
</gene>
<dbReference type="SUPFAM" id="SSF56672">
    <property type="entry name" value="DNA/RNA polymerases"/>
    <property type="match status" value="1"/>
</dbReference>
<accession>A0A2S9X5N7</accession>
<dbReference type="PANTHER" id="PTHR34047">
    <property type="entry name" value="NUCLEAR INTRON MATURASE 1, MITOCHONDRIAL-RELATED"/>
    <property type="match status" value="1"/>
</dbReference>
<sequence length="427" mass="49000">MKRSKHPWFRPRGYVHFDSPLGQAAAENLVTNPDAVATHAFYPFMRYIVETQKVNKDKATGLVLQKPPKKRPISFSAHADAHIYSYYASLLAAPYEENLRKRGLEGSILAFRSLGKSNIDFANDAFELIKEMGECVAFATDISGFFDNLDHLHLKKAWTRLLGLESLPADHYSVFRSLTKYSYVNLEDVLKTLGLSANNPPRSPERLCSPQIFREKIRGSGLVKQHREAKGIPQGSPISALLSNIYLLEFDKRLYDEITRRGGHYMRYCDDILCIVPTDNAENLFDYVDGLISEYGLDINELKTDTIHFAKVSGALKAERPLQYLGFTFDGVHKLIRSSAFAKFSDKMRRGVNLAYQTTKKHNKTRKKATRIWRQNLYERYSHLGNRNFVRYGLRAAKKMNSQAIKKQLRPLWKRLEQKIAKADEEL</sequence>
<dbReference type="Proteomes" id="UP000239469">
    <property type="component" value="Unassembled WGS sequence"/>
</dbReference>
<proteinExistence type="inferred from homology"/>
<dbReference type="OrthoDB" id="8538592at2"/>
<dbReference type="InterPro" id="IPR051083">
    <property type="entry name" value="GrpII_Intron_Splice-Mob/Def"/>
</dbReference>
<dbReference type="RefSeq" id="WP_106076494.1">
    <property type="nucleotide sequence ID" value="NZ_MTBD01000020.1"/>
</dbReference>
<name>A0A2S9X5N7_9NEIS</name>
<dbReference type="EMBL" id="MTBD01000020">
    <property type="protein sequence ID" value="PRP71003.1"/>
    <property type="molecule type" value="Genomic_DNA"/>
</dbReference>
<evidence type="ECO:0000313" key="4">
    <source>
        <dbReference type="Proteomes" id="UP000239469"/>
    </source>
</evidence>
<protein>
    <recommendedName>
        <fullName evidence="2">Reverse transcriptase domain-containing protein</fullName>
    </recommendedName>
</protein>
<dbReference type="PANTHER" id="PTHR34047:SF8">
    <property type="entry name" value="PROTEIN YKFC"/>
    <property type="match status" value="1"/>
</dbReference>
<dbReference type="CDD" id="cd01651">
    <property type="entry name" value="RT_G2_intron"/>
    <property type="match status" value="1"/>
</dbReference>
<comment type="similarity">
    <text evidence="1">Belongs to the bacterial reverse transcriptase family.</text>
</comment>
<dbReference type="InterPro" id="IPR000477">
    <property type="entry name" value="RT_dom"/>
</dbReference>
<feature type="domain" description="Reverse transcriptase" evidence="2">
    <location>
        <begin position="1"/>
        <end position="329"/>
    </location>
</feature>
<dbReference type="AlphaFoldDB" id="A0A2S9X5N7"/>
<evidence type="ECO:0000259" key="2">
    <source>
        <dbReference type="PROSITE" id="PS50878"/>
    </source>
</evidence>
<evidence type="ECO:0000313" key="3">
    <source>
        <dbReference type="EMBL" id="PRP71003.1"/>
    </source>
</evidence>